<accession>A0A832WBK6</accession>
<dbReference type="InterPro" id="IPR010753">
    <property type="entry name" value="DUF1330"/>
</dbReference>
<evidence type="ECO:0000313" key="3">
    <source>
        <dbReference type="Proteomes" id="UP000600774"/>
    </source>
</evidence>
<gene>
    <name evidence="2" type="ORF">HA338_15330</name>
</gene>
<organism evidence="2 3">
    <name type="scientific">Methanosarcina acetivorans</name>
    <dbReference type="NCBI Taxonomy" id="2214"/>
    <lineage>
        <taxon>Archaea</taxon>
        <taxon>Methanobacteriati</taxon>
        <taxon>Methanobacteriota</taxon>
        <taxon>Stenosarchaea group</taxon>
        <taxon>Methanomicrobia</taxon>
        <taxon>Methanosarcinales</taxon>
        <taxon>Methanosarcinaceae</taxon>
        <taxon>Methanosarcina</taxon>
    </lineage>
</organism>
<evidence type="ECO:0000259" key="1">
    <source>
        <dbReference type="Pfam" id="PF07045"/>
    </source>
</evidence>
<dbReference type="PANTHER" id="PTHR41521">
    <property type="match status" value="1"/>
</dbReference>
<sequence>MDHELYAGYVEKVPEIIKKHGGRYLIRGGEVISMFGNWDPERIILIEFETLEKLRNCFNSEKYLEIAPSRENSTITESIVVNGYLPPE</sequence>
<evidence type="ECO:0000313" key="2">
    <source>
        <dbReference type="EMBL" id="HIH95330.1"/>
    </source>
</evidence>
<feature type="domain" description="DUF1330" evidence="1">
    <location>
        <begin position="2"/>
        <end position="84"/>
    </location>
</feature>
<dbReference type="EMBL" id="DUJU01000175">
    <property type="protein sequence ID" value="HIH95330.1"/>
    <property type="molecule type" value="Genomic_DNA"/>
</dbReference>
<dbReference type="Proteomes" id="UP000600774">
    <property type="component" value="Unassembled WGS sequence"/>
</dbReference>
<dbReference type="SUPFAM" id="SSF54909">
    <property type="entry name" value="Dimeric alpha+beta barrel"/>
    <property type="match status" value="1"/>
</dbReference>
<dbReference type="OMA" id="HELYAGY"/>
<protein>
    <submittedName>
        <fullName evidence="2">DUF1330 domain-containing protein</fullName>
    </submittedName>
</protein>
<name>A0A832WBK6_9EURY</name>
<reference evidence="2" key="1">
    <citation type="journal article" date="2020" name="bioRxiv">
        <title>A rank-normalized archaeal taxonomy based on genome phylogeny resolves widespread incomplete and uneven classifications.</title>
        <authorList>
            <person name="Rinke C."/>
            <person name="Chuvochina M."/>
            <person name="Mussig A.J."/>
            <person name="Chaumeil P.-A."/>
            <person name="Waite D.W."/>
            <person name="Whitman W.B."/>
            <person name="Parks D.H."/>
            <person name="Hugenholtz P."/>
        </authorList>
    </citation>
    <scope>NUCLEOTIDE SEQUENCE</scope>
    <source>
        <strain evidence="2">UBA8876</strain>
    </source>
</reference>
<dbReference type="PANTHER" id="PTHR41521:SF4">
    <property type="entry name" value="BLR0684 PROTEIN"/>
    <property type="match status" value="1"/>
</dbReference>
<dbReference type="Gene3D" id="3.30.70.100">
    <property type="match status" value="1"/>
</dbReference>
<comment type="caution">
    <text evidence="2">The sequence shown here is derived from an EMBL/GenBank/DDBJ whole genome shotgun (WGS) entry which is preliminary data.</text>
</comment>
<proteinExistence type="predicted"/>
<dbReference type="AlphaFoldDB" id="A0A832WBK6"/>
<dbReference type="Pfam" id="PF07045">
    <property type="entry name" value="DUF1330"/>
    <property type="match status" value="1"/>
</dbReference>
<dbReference type="InterPro" id="IPR011008">
    <property type="entry name" value="Dimeric_a/b-barrel"/>
</dbReference>